<dbReference type="PANTHER" id="PTHR43420:SF12">
    <property type="entry name" value="N-ACETYLTRANSFERASE DOMAIN-CONTAINING PROTEIN"/>
    <property type="match status" value="1"/>
</dbReference>
<sequence>MDIRVLNSSDAEQYKKIRLNALLSCPESFAQSFDFEQTQPLNYFADKITQSNQSFVVGVFNKNQLVGTAGVSRQDRLKRSHKGMIWGFYVDKSFQKNGLGKHLLEKIIDEAKQFKDLTQLQLVVISENISAIKLYQKYGFETFAFEQDALRLGQRSYNAQHMVLFL</sequence>
<dbReference type="InterPro" id="IPR016181">
    <property type="entry name" value="Acyl_CoA_acyltransferase"/>
</dbReference>
<dbReference type="CDD" id="cd04301">
    <property type="entry name" value="NAT_SF"/>
    <property type="match status" value="1"/>
</dbReference>
<accession>A0ABS5Z9I1</accession>
<evidence type="ECO:0000256" key="1">
    <source>
        <dbReference type="ARBA" id="ARBA00022679"/>
    </source>
</evidence>
<keyword evidence="5" id="KW-1185">Reference proteome</keyword>
<dbReference type="Gene3D" id="3.40.630.30">
    <property type="match status" value="1"/>
</dbReference>
<evidence type="ECO:0000313" key="5">
    <source>
        <dbReference type="Proteomes" id="UP000690515"/>
    </source>
</evidence>
<dbReference type="InterPro" id="IPR050680">
    <property type="entry name" value="YpeA/RimI_acetyltransf"/>
</dbReference>
<dbReference type="EMBL" id="JAGSOY010000010">
    <property type="protein sequence ID" value="MBU2710708.1"/>
    <property type="molecule type" value="Genomic_DNA"/>
</dbReference>
<dbReference type="SUPFAM" id="SSF55729">
    <property type="entry name" value="Acyl-CoA N-acyltransferases (Nat)"/>
    <property type="match status" value="1"/>
</dbReference>
<comment type="caution">
    <text evidence="4">The sequence shown here is derived from an EMBL/GenBank/DDBJ whole genome shotgun (WGS) entry which is preliminary data.</text>
</comment>
<organism evidence="4 5">
    <name type="scientific">Zooshikella harenae</name>
    <dbReference type="NCBI Taxonomy" id="2827238"/>
    <lineage>
        <taxon>Bacteria</taxon>
        <taxon>Pseudomonadati</taxon>
        <taxon>Pseudomonadota</taxon>
        <taxon>Gammaproteobacteria</taxon>
        <taxon>Oceanospirillales</taxon>
        <taxon>Zooshikellaceae</taxon>
        <taxon>Zooshikella</taxon>
    </lineage>
</organism>
<reference evidence="4 5" key="1">
    <citation type="submission" date="2021-04" db="EMBL/GenBank/DDBJ databases">
        <authorList>
            <person name="Pira H."/>
            <person name="Risdian C."/>
            <person name="Wink J."/>
        </authorList>
    </citation>
    <scope>NUCLEOTIDE SEQUENCE [LARGE SCALE GENOMIC DNA]</scope>
    <source>
        <strain evidence="4 5">WH53</strain>
    </source>
</reference>
<name>A0ABS5Z9I1_9GAMM</name>
<dbReference type="RefSeq" id="WP_215818875.1">
    <property type="nucleotide sequence ID" value="NZ_JAGSOY010000010.1"/>
</dbReference>
<dbReference type="PANTHER" id="PTHR43420">
    <property type="entry name" value="ACETYLTRANSFERASE"/>
    <property type="match status" value="1"/>
</dbReference>
<evidence type="ECO:0000256" key="2">
    <source>
        <dbReference type="ARBA" id="ARBA00023315"/>
    </source>
</evidence>
<evidence type="ECO:0000259" key="3">
    <source>
        <dbReference type="PROSITE" id="PS51186"/>
    </source>
</evidence>
<dbReference type="PROSITE" id="PS51186">
    <property type="entry name" value="GNAT"/>
    <property type="match status" value="1"/>
</dbReference>
<dbReference type="Proteomes" id="UP000690515">
    <property type="component" value="Unassembled WGS sequence"/>
</dbReference>
<keyword evidence="2" id="KW-0012">Acyltransferase</keyword>
<gene>
    <name evidence="4" type="ORF">KCG35_06530</name>
</gene>
<dbReference type="InterPro" id="IPR000182">
    <property type="entry name" value="GNAT_dom"/>
</dbReference>
<proteinExistence type="predicted"/>
<evidence type="ECO:0000313" key="4">
    <source>
        <dbReference type="EMBL" id="MBU2710708.1"/>
    </source>
</evidence>
<keyword evidence="1" id="KW-0808">Transferase</keyword>
<protein>
    <submittedName>
        <fullName evidence="4">GNAT family N-acetyltransferase</fullName>
    </submittedName>
</protein>
<feature type="domain" description="N-acetyltransferase" evidence="3">
    <location>
        <begin position="1"/>
        <end position="166"/>
    </location>
</feature>
<dbReference type="Pfam" id="PF00583">
    <property type="entry name" value="Acetyltransf_1"/>
    <property type="match status" value="1"/>
</dbReference>